<evidence type="ECO:0000256" key="4">
    <source>
        <dbReference type="ARBA" id="ARBA00022989"/>
    </source>
</evidence>
<dbReference type="InterPro" id="IPR004474">
    <property type="entry name" value="LytR_CpsA_psr"/>
</dbReference>
<keyword evidence="4 6" id="KW-1133">Transmembrane helix</keyword>
<evidence type="ECO:0000256" key="1">
    <source>
        <dbReference type="ARBA" id="ARBA00006068"/>
    </source>
</evidence>
<evidence type="ECO:0000313" key="9">
    <source>
        <dbReference type="Proteomes" id="UP001232245"/>
    </source>
</evidence>
<dbReference type="RefSeq" id="WP_174881506.1">
    <property type="nucleotide sequence ID" value="NZ_CADEPK010000364.1"/>
</dbReference>
<keyword evidence="6" id="KW-0472">Membrane</keyword>
<organism evidence="8 9">
    <name type="scientific">Metabacillus niabensis</name>
    <dbReference type="NCBI Taxonomy" id="324854"/>
    <lineage>
        <taxon>Bacteria</taxon>
        <taxon>Bacillati</taxon>
        <taxon>Bacillota</taxon>
        <taxon>Bacilli</taxon>
        <taxon>Bacillales</taxon>
        <taxon>Bacillaceae</taxon>
        <taxon>Metabacillus</taxon>
    </lineage>
</organism>
<feature type="region of interest" description="Disordered" evidence="5">
    <location>
        <begin position="323"/>
        <end position="343"/>
    </location>
</feature>
<evidence type="ECO:0000259" key="7">
    <source>
        <dbReference type="Pfam" id="PF03816"/>
    </source>
</evidence>
<gene>
    <name evidence="8" type="ORF">J2S02_003499</name>
</gene>
<sequence length="343" mass="38306">MNRSQAKKKKRKRKHPILRRFLFFLLLVFVCVAGYLGWVFYHTLSAANESYDDLGRDKSKLRESAVSISNDPVSILLLGIEDYSSGGKGGRSDTIMVATFNPKDQSMKLLSIPRDARVEIPGKGEDKINHAYSKGGKELTIDTVEDFLDIPIDYYATVNFDGIKNIVDIVGGITVDVPFDFKQNSDDPKAEKLEFYEGPMELDGRHALAYARMRKVDPLGDIGRNERQQEVVKAIIDEIASAGTLLKVDKLTAEVGKNVETNLRVSELLGFYQKYSGFNSNDIDTVTLEGDSDYIGDISYWFPDEESVEEVQDELKVHLGLKSATSTSTSSSSDRSDDESEIE</sequence>
<protein>
    <submittedName>
        <fullName evidence="8">LCP family protein required for cell wall assembly</fullName>
    </submittedName>
</protein>
<dbReference type="Proteomes" id="UP001232245">
    <property type="component" value="Unassembled WGS sequence"/>
</dbReference>
<feature type="compositionally biased region" description="Low complexity" evidence="5">
    <location>
        <begin position="323"/>
        <end position="333"/>
    </location>
</feature>
<dbReference type="InterPro" id="IPR050922">
    <property type="entry name" value="LytR/CpsA/Psr_CW_biosynth"/>
</dbReference>
<dbReference type="PANTHER" id="PTHR33392">
    <property type="entry name" value="POLYISOPRENYL-TEICHOIC ACID--PEPTIDOGLYCAN TEICHOIC ACID TRANSFERASE TAGU"/>
    <property type="match status" value="1"/>
</dbReference>
<reference evidence="8 9" key="1">
    <citation type="submission" date="2023-07" db="EMBL/GenBank/DDBJ databases">
        <title>Genomic Encyclopedia of Type Strains, Phase IV (KMG-IV): sequencing the most valuable type-strain genomes for metagenomic binning, comparative biology and taxonomic classification.</title>
        <authorList>
            <person name="Goeker M."/>
        </authorList>
    </citation>
    <scope>NUCLEOTIDE SEQUENCE [LARGE SCALE GENOMIC DNA]</scope>
    <source>
        <strain evidence="8 9">DSM 17723</strain>
    </source>
</reference>
<evidence type="ECO:0000256" key="5">
    <source>
        <dbReference type="SAM" id="MobiDB-lite"/>
    </source>
</evidence>
<comment type="similarity">
    <text evidence="1">Belongs to the LytR/CpsA/Psr (LCP) family.</text>
</comment>
<keyword evidence="2 6" id="KW-0812">Transmembrane</keyword>
<evidence type="ECO:0000313" key="8">
    <source>
        <dbReference type="EMBL" id="MDQ0227154.1"/>
    </source>
</evidence>
<proteinExistence type="inferred from homology"/>
<dbReference type="NCBIfam" id="TIGR00350">
    <property type="entry name" value="lytR_cpsA_psr"/>
    <property type="match status" value="1"/>
</dbReference>
<evidence type="ECO:0000256" key="2">
    <source>
        <dbReference type="ARBA" id="ARBA00022692"/>
    </source>
</evidence>
<dbReference type="Pfam" id="PF03816">
    <property type="entry name" value="LytR_cpsA_psr"/>
    <property type="match status" value="1"/>
</dbReference>
<feature type="transmembrane region" description="Helical" evidence="6">
    <location>
        <begin position="21"/>
        <end position="41"/>
    </location>
</feature>
<dbReference type="PANTHER" id="PTHR33392:SF10">
    <property type="entry name" value="POLYISOPRENYL-TEICHOIC ACID--PEPTIDOGLYCAN TEICHOIC ACID TRANSFERASE TAGV"/>
    <property type="match status" value="1"/>
</dbReference>
<accession>A0ABT9Z4G5</accession>
<dbReference type="Gene3D" id="3.40.630.190">
    <property type="entry name" value="LCP protein"/>
    <property type="match status" value="1"/>
</dbReference>
<dbReference type="EMBL" id="JAUSTZ010000008">
    <property type="protein sequence ID" value="MDQ0227154.1"/>
    <property type="molecule type" value="Genomic_DNA"/>
</dbReference>
<comment type="caution">
    <text evidence="8">The sequence shown here is derived from an EMBL/GenBank/DDBJ whole genome shotgun (WGS) entry which is preliminary data.</text>
</comment>
<evidence type="ECO:0000256" key="6">
    <source>
        <dbReference type="SAM" id="Phobius"/>
    </source>
</evidence>
<evidence type="ECO:0000256" key="3">
    <source>
        <dbReference type="ARBA" id="ARBA00022968"/>
    </source>
</evidence>
<name>A0ABT9Z4G5_9BACI</name>
<keyword evidence="9" id="KW-1185">Reference proteome</keyword>
<keyword evidence="3" id="KW-0735">Signal-anchor</keyword>
<feature type="domain" description="Cell envelope-related transcriptional attenuator" evidence="7">
    <location>
        <begin position="91"/>
        <end position="240"/>
    </location>
</feature>